<protein>
    <submittedName>
        <fullName evidence="13">Membrane protein insertase YidC</fullName>
    </submittedName>
</protein>
<keyword evidence="7 11" id="KW-0472">Membrane</keyword>
<feature type="compositionally biased region" description="Basic residues" evidence="10">
    <location>
        <begin position="378"/>
        <end position="392"/>
    </location>
</feature>
<evidence type="ECO:0000259" key="12">
    <source>
        <dbReference type="Pfam" id="PF02096"/>
    </source>
</evidence>
<dbReference type="GO" id="GO:0005886">
    <property type="term" value="C:plasma membrane"/>
    <property type="evidence" value="ECO:0007669"/>
    <property type="project" value="UniProtKB-SubCell"/>
</dbReference>
<evidence type="ECO:0000256" key="1">
    <source>
        <dbReference type="ARBA" id="ARBA00004651"/>
    </source>
</evidence>
<keyword evidence="5" id="KW-0653">Protein transport</keyword>
<dbReference type="CDD" id="cd20070">
    <property type="entry name" value="5TM_YidC_Alb3"/>
    <property type="match status" value="1"/>
</dbReference>
<evidence type="ECO:0000256" key="7">
    <source>
        <dbReference type="ARBA" id="ARBA00023136"/>
    </source>
</evidence>
<keyword evidence="8" id="KW-0143">Chaperone</keyword>
<dbReference type="PANTHER" id="PTHR12428:SF65">
    <property type="entry name" value="CYTOCHROME C OXIDASE ASSEMBLY PROTEIN COX18, MITOCHONDRIAL"/>
    <property type="match status" value="1"/>
</dbReference>
<dbReference type="InterPro" id="IPR047196">
    <property type="entry name" value="YidC_ALB_C"/>
</dbReference>
<dbReference type="GO" id="GO:0015031">
    <property type="term" value="P:protein transport"/>
    <property type="evidence" value="ECO:0007669"/>
    <property type="project" value="UniProtKB-KW"/>
</dbReference>
<comment type="subcellular location">
    <subcellularLocation>
        <location evidence="1">Cell membrane</location>
        <topology evidence="1">Multi-pass membrane protein</topology>
    </subcellularLocation>
    <subcellularLocation>
        <location evidence="9">Membrane</location>
        <topology evidence="9">Multi-pass membrane protein</topology>
    </subcellularLocation>
</comment>
<dbReference type="EMBL" id="CP046161">
    <property type="protein sequence ID" value="QKO30396.1"/>
    <property type="molecule type" value="Genomic_DNA"/>
</dbReference>
<evidence type="ECO:0000313" key="13">
    <source>
        <dbReference type="EMBL" id="QKN24710.1"/>
    </source>
</evidence>
<evidence type="ECO:0000256" key="5">
    <source>
        <dbReference type="ARBA" id="ARBA00022927"/>
    </source>
</evidence>
<evidence type="ECO:0000256" key="11">
    <source>
        <dbReference type="SAM" id="Phobius"/>
    </source>
</evidence>
<feature type="transmembrane region" description="Helical" evidence="11">
    <location>
        <begin position="278"/>
        <end position="295"/>
    </location>
</feature>
<dbReference type="Proteomes" id="UP000501316">
    <property type="component" value="Chromosome"/>
</dbReference>
<organism evidence="13 15">
    <name type="scientific">Caproicibacterium lactatifermentans</name>
    <dbReference type="NCBI Taxonomy" id="2666138"/>
    <lineage>
        <taxon>Bacteria</taxon>
        <taxon>Bacillati</taxon>
        <taxon>Bacillota</taxon>
        <taxon>Clostridia</taxon>
        <taxon>Eubacteriales</taxon>
        <taxon>Oscillospiraceae</taxon>
        <taxon>Caproicibacterium</taxon>
    </lineage>
</organism>
<evidence type="ECO:0000256" key="10">
    <source>
        <dbReference type="SAM" id="MobiDB-lite"/>
    </source>
</evidence>
<proteinExistence type="inferred from homology"/>
<evidence type="ECO:0000256" key="6">
    <source>
        <dbReference type="ARBA" id="ARBA00022989"/>
    </source>
</evidence>
<feature type="transmembrane region" description="Helical" evidence="11">
    <location>
        <begin position="31"/>
        <end position="51"/>
    </location>
</feature>
<feature type="transmembrane region" description="Helical" evidence="11">
    <location>
        <begin position="126"/>
        <end position="145"/>
    </location>
</feature>
<dbReference type="InterPro" id="IPR001708">
    <property type="entry name" value="YidC/ALB3/OXA1/COX18"/>
</dbReference>
<dbReference type="PANTHER" id="PTHR12428">
    <property type="entry name" value="OXA1"/>
    <property type="match status" value="1"/>
</dbReference>
<evidence type="ECO:0000313" key="14">
    <source>
        <dbReference type="EMBL" id="QKO30396.1"/>
    </source>
</evidence>
<dbReference type="InterPro" id="IPR028055">
    <property type="entry name" value="YidC/Oxa/ALB_C"/>
</dbReference>
<accession>A0A859DSB5</accession>
<dbReference type="GO" id="GO:0051205">
    <property type="term" value="P:protein insertion into membrane"/>
    <property type="evidence" value="ECO:0007669"/>
    <property type="project" value="TreeGrafter"/>
</dbReference>
<evidence type="ECO:0000256" key="8">
    <source>
        <dbReference type="ARBA" id="ARBA00023186"/>
    </source>
</evidence>
<evidence type="ECO:0000256" key="9">
    <source>
        <dbReference type="RuleBase" id="RU003945"/>
    </source>
</evidence>
<reference evidence="15 16" key="1">
    <citation type="submission" date="2019-11" db="EMBL/GenBank/DDBJ databases">
        <authorList>
            <person name="Ren C."/>
            <person name="Wang H."/>
            <person name="Xu Y."/>
        </authorList>
    </citation>
    <scope>NUCLEOTIDE SEQUENCE [LARGE SCALE GENOMIC DNA]</scope>
    <source>
        <strain evidence="16">JNU-WLY1368</strain>
        <strain evidence="13 15">LBM 19010</strain>
    </source>
</reference>
<dbReference type="NCBIfam" id="TIGR03592">
    <property type="entry name" value="yidC_oxa1_cterm"/>
    <property type="match status" value="1"/>
</dbReference>
<dbReference type="AlphaFoldDB" id="A0A859DSB5"/>
<dbReference type="GO" id="GO:0032977">
    <property type="term" value="F:membrane insertase activity"/>
    <property type="evidence" value="ECO:0007669"/>
    <property type="project" value="InterPro"/>
</dbReference>
<feature type="transmembrane region" description="Helical" evidence="11">
    <location>
        <begin position="246"/>
        <end position="266"/>
    </location>
</feature>
<name>A0A859DSB5_9FIRM</name>
<keyword evidence="3" id="KW-1003">Cell membrane</keyword>
<evidence type="ECO:0000256" key="3">
    <source>
        <dbReference type="ARBA" id="ARBA00022475"/>
    </source>
</evidence>
<evidence type="ECO:0000313" key="16">
    <source>
        <dbReference type="Proteomes" id="UP000509623"/>
    </source>
</evidence>
<reference evidence="14" key="2">
    <citation type="journal article" date="2021" name="Appl. Environ. Microbiol.">
        <title>Adaptability of a Caproate-Producing Bacterium Contributes to Its Dominance in an Anaerobic Fermentation System.</title>
        <authorList>
            <person name="Wang H."/>
            <person name="Gu Y."/>
            <person name="Zhou W."/>
            <person name="Zhao D."/>
            <person name="Qiao Z."/>
            <person name="Zheng J."/>
            <person name="Gao J."/>
            <person name="Chen X."/>
            <person name="Ren C."/>
            <person name="Xu Y."/>
        </authorList>
    </citation>
    <scope>NUCLEOTIDE SEQUENCE</scope>
    <source>
        <strain evidence="14">JNU-WLY1368</strain>
    </source>
</reference>
<keyword evidence="2" id="KW-0813">Transport</keyword>
<reference evidence="14" key="3">
    <citation type="journal article" date="2022" name="Int. J. Syst. Evol. Microbiol.">
        <title>Caproicibacterium lactatifermentans sp. nov., isolated from pit clay used for the production of Chinese strong aroma-type liquor.</title>
        <authorList>
            <person name="Wang H."/>
            <person name="Gu Y."/>
            <person name="Zhao D."/>
            <person name="Qiao Z."/>
            <person name="Zheng J."/>
            <person name="Gao J."/>
            <person name="Ren C."/>
            <person name="Xu Y."/>
        </authorList>
    </citation>
    <scope>NUCLEOTIDE SEQUENCE</scope>
    <source>
        <strain evidence="14">JNU-WLY1368</strain>
    </source>
</reference>
<comment type="similarity">
    <text evidence="9">Belongs to the OXA1/ALB3/YidC family.</text>
</comment>
<dbReference type="EMBL" id="CP046051">
    <property type="protein sequence ID" value="QKN24710.1"/>
    <property type="molecule type" value="Genomic_DNA"/>
</dbReference>
<evidence type="ECO:0000256" key="2">
    <source>
        <dbReference type="ARBA" id="ARBA00022448"/>
    </source>
</evidence>
<dbReference type="Proteomes" id="UP000509623">
    <property type="component" value="Chromosome"/>
</dbReference>
<feature type="region of interest" description="Disordered" evidence="10">
    <location>
        <begin position="375"/>
        <end position="407"/>
    </location>
</feature>
<keyword evidence="6 11" id="KW-1133">Transmembrane helix</keyword>
<sequence length="407" mass="45971">MILCRKREGKKRKNKKSGSPDIREKSRIMNFFNNIFNGLGWLIGYPLYGLYYVVRNYGVAVILFTVILQLLSFPMYIKQQKTMSGSMRMQKKMQELKKIYANDKPKLMEAQQELYEKEGMGGMGSGCLMTLLPMLIFMAMFWAYASPLTNVLHVDAGAVSKAADLIQRVPGDALASTMGNYASMYRQLDIAKDFHLIQPYLTNIFSPYDMQKLTTFSGSFMFLGLNLLQTPAVAGQFWSTIFTTPLFILPFASIALQMIATVYMTYSQKKMGQAQPQQGCMTVFMVLMPLFFGYITCTLPAAMSLYYAVSGLMNLVRAWMMQKYYSPQMLTAEAEGSHVLLMNQREAAMKPLEPEIQQELESRVRNYNQVAVDNAAAGKKKAKSGGQKKNKGALKPQSKSDYMGQKK</sequence>
<dbReference type="Pfam" id="PF02096">
    <property type="entry name" value="60KD_IMP"/>
    <property type="match status" value="1"/>
</dbReference>
<keyword evidence="16" id="KW-1185">Reference proteome</keyword>
<feature type="transmembrane region" description="Helical" evidence="11">
    <location>
        <begin position="57"/>
        <end position="77"/>
    </location>
</feature>
<gene>
    <name evidence="13" type="primary">yidC</name>
    <name evidence="13" type="ORF">GJQ69_09665</name>
    <name evidence="14" type="ORF">GKP14_04795</name>
</gene>
<feature type="domain" description="Membrane insertase YidC/Oxa/ALB C-terminal" evidence="12">
    <location>
        <begin position="57"/>
        <end position="323"/>
    </location>
</feature>
<dbReference type="KEGG" id="clf:GJQ69_09665"/>
<keyword evidence="4 9" id="KW-0812">Transmembrane</keyword>
<evidence type="ECO:0000313" key="15">
    <source>
        <dbReference type="Proteomes" id="UP000501316"/>
    </source>
</evidence>
<evidence type="ECO:0000256" key="4">
    <source>
        <dbReference type="ARBA" id="ARBA00022692"/>
    </source>
</evidence>